<dbReference type="SUPFAM" id="SSF53098">
    <property type="entry name" value="Ribonuclease H-like"/>
    <property type="match status" value="1"/>
</dbReference>
<dbReference type="EMBL" id="PGCP01000011">
    <property type="protein sequence ID" value="PJC93726.1"/>
    <property type="molecule type" value="Genomic_DNA"/>
</dbReference>
<dbReference type="InterPro" id="IPR001584">
    <property type="entry name" value="Integrase_cat-core"/>
</dbReference>
<gene>
    <name evidence="3" type="ORF">CUC44_08205</name>
</gene>
<dbReference type="InterPro" id="IPR015378">
    <property type="entry name" value="Transposase-like_Mu_C"/>
</dbReference>
<dbReference type="GO" id="GO:0015074">
    <property type="term" value="P:DNA integration"/>
    <property type="evidence" value="ECO:0007669"/>
    <property type="project" value="InterPro"/>
</dbReference>
<evidence type="ECO:0000259" key="2">
    <source>
        <dbReference type="PROSITE" id="PS50994"/>
    </source>
</evidence>
<dbReference type="InterPro" id="IPR012337">
    <property type="entry name" value="RNaseH-like_sf"/>
</dbReference>
<proteinExistence type="predicted"/>
<dbReference type="RefSeq" id="WP_100859474.1">
    <property type="nucleotide sequence ID" value="NZ_PGCP01000011.1"/>
</dbReference>
<reference evidence="3 4" key="1">
    <citation type="submission" date="2017-11" db="EMBL/GenBank/DDBJ databases">
        <title>Draft genome sequence of environmental isolate Aeromonas lusitania sp. nov. MDC 2473.</title>
        <authorList>
            <person name="Colston S.M."/>
            <person name="Navarro A."/>
            <person name="Martinez-Murcia A.J."/>
            <person name="Graf J."/>
        </authorList>
    </citation>
    <scope>NUCLEOTIDE SEQUENCE [LARGE SCALE GENOMIC DNA]</scope>
    <source>
        <strain evidence="3 4">MDC 2473</strain>
    </source>
</reference>
<dbReference type="OrthoDB" id="501284at2"/>
<dbReference type="PROSITE" id="PS50994">
    <property type="entry name" value="INTEGRASE"/>
    <property type="match status" value="1"/>
</dbReference>
<evidence type="ECO:0000313" key="3">
    <source>
        <dbReference type="EMBL" id="PJC93726.1"/>
    </source>
</evidence>
<evidence type="ECO:0000256" key="1">
    <source>
        <dbReference type="SAM" id="MobiDB-lite"/>
    </source>
</evidence>
<accession>A0A2M8HAX1</accession>
<dbReference type="GO" id="GO:0003676">
    <property type="term" value="F:nucleic acid binding"/>
    <property type="evidence" value="ECO:0007669"/>
    <property type="project" value="InterPro"/>
</dbReference>
<keyword evidence="4" id="KW-1185">Reference proteome</keyword>
<feature type="domain" description="Integrase catalytic" evidence="2">
    <location>
        <begin position="261"/>
        <end position="472"/>
    </location>
</feature>
<evidence type="ECO:0000313" key="4">
    <source>
        <dbReference type="Proteomes" id="UP000232060"/>
    </source>
</evidence>
<dbReference type="Pfam" id="PF09299">
    <property type="entry name" value="Mu-transpos_C"/>
    <property type="match status" value="1"/>
</dbReference>
<name>A0A2M8HAX1_9GAMM</name>
<feature type="region of interest" description="Disordered" evidence="1">
    <location>
        <begin position="619"/>
        <end position="695"/>
    </location>
</feature>
<sequence length="695" mass="78213">MLPVNQVFRVGDKHFRLLWCDAETAFWIDLEDKAAWPVPIATNELENMLLDGAVKPAEDPFLGSTLREIEEGSPEWEKRESAWEMLRGEVGDVGLFFRKGRGPAVIRITQTHGVTHQTVYRLLKRYWQRGMCKNALLPDYVKSGAKGKVRKPSGQKLGRPRIVRNGTGSNVTEDIAQIFRQVIEGRLLKEGHPVVTDAYASAVNLIRARYPAIAVENLPTPEQFRYFFKREYTAVSVVEKQFTSVDFAKDVRPLKGTSTADTLGPGHRYQIDATIADIYLVSEQDRSLIVGRPVIYFVVDVFSRMVTGVYIGFEGPSWASAMMALANAVADKTAYCRAFGIDIEPEHWPVGGLPDVILADKGELNGTKIEPFAEAFGVRIENAPARRGDAKGIVERKFRTVQGDFKPYVPGVVGEITSRKRGGKDYRLDATLTLPEFTKQILDSVLYYNNYRPLSKYDRSEGMPGDLPAIPLALWRWGLANLTGRLRQAPDELVRINLLPHDFATLSDRGIRLFGCYYTCAEAMKLGWFHRGLGQRPSKVQVAYDPRSADHIYVRPNQSLKDYWVCDLADFSRRFRGATFWDVWNQTKSERKADANATMVAMEERGKLLERMEAVTAQAEAQSSGQKGLAKKDLGTQIQKNKQQEKRHERRQTAFKPAKVQQGKTADVVSLKGGKPDDYGYPDMSDLIFGEGDDD</sequence>
<organism evidence="3 4">
    <name type="scientific">Aeromonas lusitana</name>
    <dbReference type="NCBI Taxonomy" id="931529"/>
    <lineage>
        <taxon>Bacteria</taxon>
        <taxon>Pseudomonadati</taxon>
        <taxon>Pseudomonadota</taxon>
        <taxon>Gammaproteobacteria</taxon>
        <taxon>Aeromonadales</taxon>
        <taxon>Aeromonadaceae</taxon>
        <taxon>Aeromonas</taxon>
    </lineage>
</organism>
<dbReference type="Gene3D" id="3.30.420.10">
    <property type="entry name" value="Ribonuclease H-like superfamily/Ribonuclease H"/>
    <property type="match status" value="1"/>
</dbReference>
<comment type="caution">
    <text evidence="3">The sequence shown here is derived from an EMBL/GenBank/DDBJ whole genome shotgun (WGS) entry which is preliminary data.</text>
</comment>
<dbReference type="Proteomes" id="UP000232060">
    <property type="component" value="Unassembled WGS sequence"/>
</dbReference>
<dbReference type="AlphaFoldDB" id="A0A2M8HAX1"/>
<protein>
    <submittedName>
        <fullName evidence="3">Transposase</fullName>
    </submittedName>
</protein>
<dbReference type="InterPro" id="IPR036397">
    <property type="entry name" value="RNaseH_sf"/>
</dbReference>